<keyword evidence="5" id="KW-1185">Reference proteome</keyword>
<organism evidence="4 5">
    <name type="scientific">Neocallimastix californiae</name>
    <dbReference type="NCBI Taxonomy" id="1754190"/>
    <lineage>
        <taxon>Eukaryota</taxon>
        <taxon>Fungi</taxon>
        <taxon>Fungi incertae sedis</taxon>
        <taxon>Chytridiomycota</taxon>
        <taxon>Chytridiomycota incertae sedis</taxon>
        <taxon>Neocallimastigomycetes</taxon>
        <taxon>Neocallimastigales</taxon>
        <taxon>Neocallimastigaceae</taxon>
        <taxon>Neocallimastix</taxon>
    </lineage>
</organism>
<comment type="similarity">
    <text evidence="1">Belongs to the ATP-dependent AMP-binding enzyme family.</text>
</comment>
<feature type="domain" description="AMP-dependent synthetase/ligase" evidence="2">
    <location>
        <begin position="28"/>
        <end position="384"/>
    </location>
</feature>
<dbReference type="STRING" id="1754190.A0A1Y2ALR1"/>
<accession>A0A1Y2ALR1</accession>
<dbReference type="InterPro" id="IPR042099">
    <property type="entry name" value="ANL_N_sf"/>
</dbReference>
<dbReference type="OrthoDB" id="2962993at2759"/>
<dbReference type="SUPFAM" id="SSF56801">
    <property type="entry name" value="Acetyl-CoA synthetase-like"/>
    <property type="match status" value="1"/>
</dbReference>
<dbReference type="InterPro" id="IPR025110">
    <property type="entry name" value="AMP-bd_C"/>
</dbReference>
<dbReference type="GO" id="GO:0031956">
    <property type="term" value="F:medium-chain fatty acid-CoA ligase activity"/>
    <property type="evidence" value="ECO:0007669"/>
    <property type="project" value="TreeGrafter"/>
</dbReference>
<reference evidence="4 5" key="1">
    <citation type="submission" date="2016-08" db="EMBL/GenBank/DDBJ databases">
        <title>A Parts List for Fungal Cellulosomes Revealed by Comparative Genomics.</title>
        <authorList>
            <consortium name="DOE Joint Genome Institute"/>
            <person name="Haitjema C.H."/>
            <person name="Gilmore S.P."/>
            <person name="Henske J.K."/>
            <person name="Solomon K.V."/>
            <person name="De Groot R."/>
            <person name="Kuo A."/>
            <person name="Mondo S.J."/>
            <person name="Salamov A.A."/>
            <person name="Labutti K."/>
            <person name="Zhao Z."/>
            <person name="Chiniquy J."/>
            <person name="Barry K."/>
            <person name="Brewer H.M."/>
            <person name="Purvine S.O."/>
            <person name="Wright A.T."/>
            <person name="Boxma B."/>
            <person name="Van Alen T."/>
            <person name="Hackstein J.H."/>
            <person name="Baker S.E."/>
            <person name="Grigoriev I.V."/>
            <person name="O'Malley M.A."/>
        </authorList>
    </citation>
    <scope>NUCLEOTIDE SEQUENCE [LARGE SCALE GENOMIC DNA]</scope>
    <source>
        <strain evidence="4 5">G1</strain>
    </source>
</reference>
<comment type="caution">
    <text evidence="4">The sequence shown here is derived from an EMBL/GenBank/DDBJ whole genome shotgun (WGS) entry which is preliminary data.</text>
</comment>
<dbReference type="PANTHER" id="PTHR43201">
    <property type="entry name" value="ACYL-COA SYNTHETASE"/>
    <property type="match status" value="1"/>
</dbReference>
<dbReference type="EMBL" id="MCOG01000233">
    <property type="protein sequence ID" value="ORY23519.1"/>
    <property type="molecule type" value="Genomic_DNA"/>
</dbReference>
<sequence>MLSQEQSVFDSQSFPDFELFIQSYSHVNSEKPAIISRGKQYQYRQLFRDILCFRSVYFKNQNLKGERVAYLCPSSYEYVIAQWSIWCSNGIAVPLCTIHPPAEIKYTLSDSQSSIVIVHKSFSSFFEPILKDFPNIKYVEMDDFEEDLNPEIPEITFEPIDKNNGALILYTSGTTGRPKGVVITFRNLEAQISCLIKAWEWTSEDKILHTLPLHHTHGIINILTCPLWAGATCDMIPKFDAKKVWNLWLDESNKYTLFMAVPTIYAKLIKLYKSFPPVLQKKATECCKQFRLMVSGSSSLPNFLFNEWKRISGHTLLERYGMTEIGMAIGNPYNGPRVPGCVGVPFPNVKVRLVCPDTGMDVSNIPETPGEIRIKSPSVFKEYFNRKEQTIKSFDEDGWFMTGDIAVITSDNIYRILGRASADIIKSGGYKISALEIERELLEHPDIEDCAVVGLPDPNEWGEIVGLMYVSGTNELSLAEVREFLRPRLAKYKLPRAICRVDEVPRNTLGKINKKEVVRCML</sequence>
<dbReference type="PROSITE" id="PS00455">
    <property type="entry name" value="AMP_BINDING"/>
    <property type="match status" value="1"/>
</dbReference>
<dbReference type="Gene3D" id="3.30.300.30">
    <property type="match status" value="1"/>
</dbReference>
<dbReference type="GO" id="GO:0006631">
    <property type="term" value="P:fatty acid metabolic process"/>
    <property type="evidence" value="ECO:0007669"/>
    <property type="project" value="TreeGrafter"/>
</dbReference>
<evidence type="ECO:0000259" key="3">
    <source>
        <dbReference type="Pfam" id="PF13193"/>
    </source>
</evidence>
<dbReference type="Pfam" id="PF00501">
    <property type="entry name" value="AMP-binding"/>
    <property type="match status" value="1"/>
</dbReference>
<name>A0A1Y2ALR1_9FUNG</name>
<feature type="domain" description="AMP-binding enzyme C-terminal" evidence="3">
    <location>
        <begin position="436"/>
        <end position="511"/>
    </location>
</feature>
<dbReference type="InterPro" id="IPR045851">
    <property type="entry name" value="AMP-bd_C_sf"/>
</dbReference>
<dbReference type="Pfam" id="PF13193">
    <property type="entry name" value="AMP-binding_C"/>
    <property type="match status" value="1"/>
</dbReference>
<dbReference type="InterPro" id="IPR020845">
    <property type="entry name" value="AMP-binding_CS"/>
</dbReference>
<evidence type="ECO:0000313" key="5">
    <source>
        <dbReference type="Proteomes" id="UP000193920"/>
    </source>
</evidence>
<dbReference type="AlphaFoldDB" id="A0A1Y2ALR1"/>
<dbReference type="Proteomes" id="UP000193920">
    <property type="component" value="Unassembled WGS sequence"/>
</dbReference>
<keyword evidence="4" id="KW-0436">Ligase</keyword>
<dbReference type="InterPro" id="IPR000873">
    <property type="entry name" value="AMP-dep_synth/lig_dom"/>
</dbReference>
<evidence type="ECO:0000259" key="2">
    <source>
        <dbReference type="Pfam" id="PF00501"/>
    </source>
</evidence>
<protein>
    <submittedName>
        <fullName evidence="4">Putative long chain fatty acid CoA ligase</fullName>
    </submittedName>
</protein>
<dbReference type="Gene3D" id="3.40.50.12780">
    <property type="entry name" value="N-terminal domain of ligase-like"/>
    <property type="match status" value="1"/>
</dbReference>
<gene>
    <name evidence="4" type="ORF">LY90DRAFT_389829</name>
</gene>
<dbReference type="CDD" id="cd05941">
    <property type="entry name" value="MCS"/>
    <property type="match status" value="1"/>
</dbReference>
<evidence type="ECO:0000313" key="4">
    <source>
        <dbReference type="EMBL" id="ORY23519.1"/>
    </source>
</evidence>
<dbReference type="PANTHER" id="PTHR43201:SF8">
    <property type="entry name" value="ACYL-COA SYNTHETASE FAMILY MEMBER 3"/>
    <property type="match status" value="1"/>
</dbReference>
<proteinExistence type="inferred from homology"/>
<evidence type="ECO:0000256" key="1">
    <source>
        <dbReference type="ARBA" id="ARBA00006432"/>
    </source>
</evidence>